<dbReference type="InterPro" id="IPR011004">
    <property type="entry name" value="Trimer_LpxA-like_sf"/>
</dbReference>
<name>A0AAU9B3W3_LYSEN</name>
<dbReference type="AlphaFoldDB" id="A0AAU9B3W3"/>
<organism evidence="2 3">
    <name type="scientific">Lysobacter enzymogenes</name>
    <dbReference type="NCBI Taxonomy" id="69"/>
    <lineage>
        <taxon>Bacteria</taxon>
        <taxon>Pseudomonadati</taxon>
        <taxon>Pseudomonadota</taxon>
        <taxon>Gammaproteobacteria</taxon>
        <taxon>Lysobacterales</taxon>
        <taxon>Lysobacteraceae</taxon>
        <taxon>Lysobacter</taxon>
    </lineage>
</organism>
<dbReference type="Pfam" id="PF00132">
    <property type="entry name" value="Hexapep"/>
    <property type="match status" value="1"/>
</dbReference>
<accession>A0AAU9B3W3</accession>
<proteinExistence type="predicted"/>
<evidence type="ECO:0000313" key="3">
    <source>
        <dbReference type="Proteomes" id="UP000218824"/>
    </source>
</evidence>
<protein>
    <submittedName>
        <fullName evidence="2">Transferase</fullName>
    </submittedName>
</protein>
<keyword evidence="2" id="KW-0808">Transferase</keyword>
<dbReference type="PANTHER" id="PTHR13061:SF56">
    <property type="entry name" value="PROTEIN YRDA"/>
    <property type="match status" value="1"/>
</dbReference>
<dbReference type="InterPro" id="IPR001451">
    <property type="entry name" value="Hexapep"/>
</dbReference>
<feature type="region of interest" description="Disordered" evidence="1">
    <location>
        <begin position="1"/>
        <end position="29"/>
    </location>
</feature>
<dbReference type="SUPFAM" id="SSF51161">
    <property type="entry name" value="Trimeric LpxA-like enzymes"/>
    <property type="match status" value="1"/>
</dbReference>
<dbReference type="EMBL" id="AP014940">
    <property type="protein sequence ID" value="BAW00251.1"/>
    <property type="molecule type" value="Genomic_DNA"/>
</dbReference>
<dbReference type="Proteomes" id="UP000218824">
    <property type="component" value="Chromosome"/>
</dbReference>
<dbReference type="GO" id="GO:0016740">
    <property type="term" value="F:transferase activity"/>
    <property type="evidence" value="ECO:0007669"/>
    <property type="project" value="UniProtKB-KW"/>
</dbReference>
<evidence type="ECO:0000313" key="2">
    <source>
        <dbReference type="EMBL" id="BAW00251.1"/>
    </source>
</evidence>
<evidence type="ECO:0000256" key="1">
    <source>
        <dbReference type="SAM" id="MobiDB-lite"/>
    </source>
</evidence>
<dbReference type="Gene3D" id="2.160.10.10">
    <property type="entry name" value="Hexapeptide repeat proteins"/>
    <property type="match status" value="1"/>
</dbReference>
<dbReference type="PANTHER" id="PTHR13061">
    <property type="entry name" value="DYNACTIN SUBUNIT P25"/>
    <property type="match status" value="1"/>
</dbReference>
<dbReference type="CDD" id="cd04645">
    <property type="entry name" value="LbH_gamma_CA_like"/>
    <property type="match status" value="1"/>
</dbReference>
<dbReference type="InterPro" id="IPR047324">
    <property type="entry name" value="LbH_gamma_CA-like"/>
</dbReference>
<reference evidence="2 3" key="1">
    <citation type="journal article" date="2017" name="DNA Res.">
        <title>Complete genome sequence and expression profile of the commercial lytic enzyme producer Lysobacter enzymogenes M497-1.</title>
        <authorList>
            <person name="Takami H."/>
            <person name="Toyoda A."/>
            <person name="Uchiyama I."/>
            <person name="Itoh T."/>
            <person name="Takaki Y."/>
            <person name="Arai W."/>
            <person name="Nishi S."/>
            <person name="Kawai M."/>
            <person name="Shinya K."/>
            <person name="Ikeda H."/>
        </authorList>
    </citation>
    <scope>NUCLEOTIDE SEQUENCE [LARGE SCALE GENOMIC DNA]</scope>
    <source>
        <strain evidence="2 3">M497-1</strain>
    </source>
</reference>
<dbReference type="KEGG" id="lem:LEN_4763"/>
<sequence>MTVEGARASPRLAALPGSGGPRPRRGRAAASAYNARMSLRPYLDTFPTLGERVYVDPAATVIGAVTLGDDVSIWPGCVVRGDVNSIAIGARTNVQDGTIVHVTHEGPFTRPGGLPTLIANDVTIGHGAIVHACTIDEFALIGMGAKILDGARVSRFGFVGAGAVIAPGKVVGEGELWLGNPARLVRRLSEREIEQLQYSAQHYVRLKDRYLGMRSA</sequence>
<gene>
    <name evidence="2" type="ORF">LEN_4763</name>
</gene>
<dbReference type="InterPro" id="IPR050484">
    <property type="entry name" value="Transf_Hexapept/Carb_Anhydrase"/>
</dbReference>